<evidence type="ECO:0000313" key="3">
    <source>
        <dbReference type="Proteomes" id="UP000039865"/>
    </source>
</evidence>
<proteinExistence type="predicted"/>
<gene>
    <name evidence="2" type="primary">Contig12769.g13618</name>
    <name evidence="2" type="ORF">STYLEM_16320</name>
</gene>
<feature type="region of interest" description="Disordered" evidence="1">
    <location>
        <begin position="87"/>
        <end position="108"/>
    </location>
</feature>
<accession>A0A078B1L1</accession>
<dbReference type="InParanoid" id="A0A078B1L1"/>
<dbReference type="AlphaFoldDB" id="A0A078B1L1"/>
<keyword evidence="3" id="KW-1185">Reference proteome</keyword>
<protein>
    <submittedName>
        <fullName evidence="2">Uncharacterized protein</fullName>
    </submittedName>
</protein>
<evidence type="ECO:0000313" key="2">
    <source>
        <dbReference type="EMBL" id="CDW87217.1"/>
    </source>
</evidence>
<dbReference type="EMBL" id="CCKQ01015406">
    <property type="protein sequence ID" value="CDW87217.1"/>
    <property type="molecule type" value="Genomic_DNA"/>
</dbReference>
<dbReference type="Proteomes" id="UP000039865">
    <property type="component" value="Unassembled WGS sequence"/>
</dbReference>
<organism evidence="2 3">
    <name type="scientific">Stylonychia lemnae</name>
    <name type="common">Ciliate</name>
    <dbReference type="NCBI Taxonomy" id="5949"/>
    <lineage>
        <taxon>Eukaryota</taxon>
        <taxon>Sar</taxon>
        <taxon>Alveolata</taxon>
        <taxon>Ciliophora</taxon>
        <taxon>Intramacronucleata</taxon>
        <taxon>Spirotrichea</taxon>
        <taxon>Stichotrichia</taxon>
        <taxon>Sporadotrichida</taxon>
        <taxon>Oxytrichidae</taxon>
        <taxon>Stylonychinae</taxon>
        <taxon>Stylonychia</taxon>
    </lineage>
</organism>
<name>A0A078B1L1_STYLE</name>
<feature type="compositionally biased region" description="Low complexity" evidence="1">
    <location>
        <begin position="87"/>
        <end position="97"/>
    </location>
</feature>
<reference evidence="2 3" key="1">
    <citation type="submission" date="2014-06" db="EMBL/GenBank/DDBJ databases">
        <authorList>
            <person name="Swart Estienne"/>
        </authorList>
    </citation>
    <scope>NUCLEOTIDE SEQUENCE [LARGE SCALE GENOMIC DNA]</scope>
    <source>
        <strain evidence="2 3">130c</strain>
    </source>
</reference>
<evidence type="ECO:0000256" key="1">
    <source>
        <dbReference type="SAM" id="MobiDB-lite"/>
    </source>
</evidence>
<sequence>MARVEGSSGQASNLQPYLSKKKYIKMLLDKQNIQNKLLNEQKNKSRRVNIGSASVGQDSMIFNISQQNSAHKPPLPQIREQKLQSISINTSSSSKTIQPSQHKKNKLSNNLIQRILDKKETSTSSPDIFNNSKIKVKFNFSKELSGILTANNSQTPTVLSKKVIKLIKANSDGRSPVNSSSRAINFGSIIQKEPTTSMRIQKEIAQPNYHQDIDRFIQTYDDRLKKEYASFVETFDLSGDKNMGFGYSFQNPTTSNQIIVQDDENEIGMFDRISQQDDNFHEVENEEDEDIMPIFLKLEKMQQQNNQRNSPLKQTIKNYSHQRVNTSTSLRIDDQSFIRSNTRILRANLDRQGSPIQEDGKSFIDQSDGDIKRTLKSINFENVESQISKRQTISNNHISDDEGHYTEEEKDLVFEDDNMFASSAYGGSSYYRPSSVYTRTLSPDNKQLQQNLNLVKQTSILTNNNFKMKPQFVKSYTNKVKLNNRMFQAMETSSAISIDQQNMESAVDDQSVKDRSISSLFPAINQKSPSIIERIKQNNIMRKFSDGISSNRQINIQQLLKRKQDSISLNNNSNMQ</sequence>